<keyword evidence="11" id="KW-0472">Membrane</keyword>
<dbReference type="Pfam" id="PF05730">
    <property type="entry name" value="CFEM"/>
    <property type="match status" value="1"/>
</dbReference>
<dbReference type="OMA" id="GCIVREC"/>
<dbReference type="EMBL" id="LSBI01000001">
    <property type="protein sequence ID" value="OAQ94931.1"/>
    <property type="molecule type" value="Genomic_DNA"/>
</dbReference>
<keyword evidence="25" id="KW-1185">Reference proteome</keyword>
<comment type="similarity">
    <text evidence="3">Belongs to the RBT5 family.</text>
</comment>
<evidence type="ECO:0000256" key="2">
    <source>
        <dbReference type="ARBA" id="ARBA00004613"/>
    </source>
</evidence>
<dbReference type="EMBL" id="JAWRVI010000031">
    <property type="protein sequence ID" value="KAK4087581.1"/>
    <property type="molecule type" value="Genomic_DNA"/>
</dbReference>
<evidence type="ECO:0000256" key="15">
    <source>
        <dbReference type="PROSITE-ProRule" id="PRU01356"/>
    </source>
</evidence>
<comment type="caution">
    <text evidence="15">Lacks conserved residue(s) required for the propagation of feature annotation.</text>
</comment>
<reference evidence="19 25" key="5">
    <citation type="journal article" date="2024" name="Microbiol. Resour. Announc.">
        <title>Genome annotations for the ascomycete fungi Trichoderma harzianum, Trichoderma aggressivum, and Purpureocillium lilacinum.</title>
        <authorList>
            <person name="Beijen E.P.W."/>
            <person name="Ohm R.A."/>
        </authorList>
    </citation>
    <scope>NUCLEOTIDE SEQUENCE [LARGE SCALE GENOMIC DNA]</scope>
    <source>
        <strain evidence="19 25">CBS 150709</strain>
    </source>
</reference>
<evidence type="ECO:0000256" key="5">
    <source>
        <dbReference type="ARBA" id="ARBA00022525"/>
    </source>
</evidence>
<evidence type="ECO:0000313" key="20">
    <source>
        <dbReference type="EMBL" id="OAQ86969.1"/>
    </source>
</evidence>
<feature type="signal peptide" evidence="17">
    <location>
        <begin position="1"/>
        <end position="17"/>
    </location>
</feature>
<dbReference type="PROSITE" id="PS52012">
    <property type="entry name" value="CFEM"/>
    <property type="match status" value="1"/>
</dbReference>
<comment type="caution">
    <text evidence="20">The sequence shown here is derived from an EMBL/GenBank/DDBJ whole genome shotgun (WGS) entry which is preliminary data.</text>
</comment>
<dbReference type="GO" id="GO:0046872">
    <property type="term" value="F:metal ion binding"/>
    <property type="evidence" value="ECO:0007669"/>
    <property type="project" value="UniProtKB-UniRule"/>
</dbReference>
<keyword evidence="10 15" id="KW-0408">Iron</keyword>
<evidence type="ECO:0000256" key="7">
    <source>
        <dbReference type="ARBA" id="ARBA00022622"/>
    </source>
</evidence>
<dbReference type="GO" id="GO:0005886">
    <property type="term" value="C:plasma membrane"/>
    <property type="evidence" value="ECO:0007669"/>
    <property type="project" value="UniProtKB-SubCell"/>
</dbReference>
<proteinExistence type="inferred from homology"/>
<name>A0A179HBX9_PURLI</name>
<keyword evidence="7" id="KW-0336">GPI-anchor</keyword>
<dbReference type="InterPro" id="IPR051735">
    <property type="entry name" value="CFEM_domain"/>
</dbReference>
<dbReference type="PANTHER" id="PTHR37928">
    <property type="entry name" value="CFEM DOMAIN PROTEIN (AFU_ORTHOLOGUE AFUA_6G14090)"/>
    <property type="match status" value="1"/>
</dbReference>
<feature type="disulfide bond" evidence="15">
    <location>
        <begin position="41"/>
        <end position="48"/>
    </location>
</feature>
<evidence type="ECO:0000313" key="19">
    <source>
        <dbReference type="EMBL" id="KAK4087581.1"/>
    </source>
</evidence>
<evidence type="ECO:0000313" key="21">
    <source>
        <dbReference type="EMBL" id="OAQ94931.1"/>
    </source>
</evidence>
<dbReference type="SMART" id="SM00747">
    <property type="entry name" value="CFEM"/>
    <property type="match status" value="1"/>
</dbReference>
<evidence type="ECO:0000313" key="23">
    <source>
        <dbReference type="Proteomes" id="UP000078240"/>
    </source>
</evidence>
<feature type="chain" id="PRO_5008872900" evidence="17">
    <location>
        <begin position="18"/>
        <end position="152"/>
    </location>
</feature>
<protein>
    <submittedName>
        <fullName evidence="20">CFEM domain-containing protein</fullName>
    </submittedName>
</protein>
<dbReference type="GO" id="GO:0005576">
    <property type="term" value="C:extracellular region"/>
    <property type="evidence" value="ECO:0007669"/>
    <property type="project" value="UniProtKB-SubCell"/>
</dbReference>
<feature type="region of interest" description="Disordered" evidence="16">
    <location>
        <begin position="87"/>
        <end position="127"/>
    </location>
</feature>
<dbReference type="Proteomes" id="UP000078340">
    <property type="component" value="Unassembled WGS sequence"/>
</dbReference>
<evidence type="ECO:0000313" key="22">
    <source>
        <dbReference type="EMBL" id="PWI70433.1"/>
    </source>
</evidence>
<reference evidence="19" key="4">
    <citation type="submission" date="2023-11" db="EMBL/GenBank/DDBJ databases">
        <authorList>
            <person name="Beijen E."/>
            <person name="Ohm R.A."/>
        </authorList>
    </citation>
    <scope>NUCLEOTIDE SEQUENCE</scope>
    <source>
        <strain evidence="19">CBS 150709</strain>
    </source>
</reference>
<evidence type="ECO:0000256" key="16">
    <source>
        <dbReference type="SAM" id="MobiDB-lite"/>
    </source>
</evidence>
<evidence type="ECO:0000259" key="18">
    <source>
        <dbReference type="PROSITE" id="PS52012"/>
    </source>
</evidence>
<evidence type="ECO:0000256" key="4">
    <source>
        <dbReference type="ARBA" id="ARBA00022475"/>
    </source>
</evidence>
<dbReference type="Proteomes" id="UP001287286">
    <property type="component" value="Unassembled WGS sequence"/>
</dbReference>
<dbReference type="Proteomes" id="UP000245956">
    <property type="component" value="Unassembled WGS sequence"/>
</dbReference>
<feature type="domain" description="CFEM" evidence="18">
    <location>
        <begin position="1"/>
        <end position="112"/>
    </location>
</feature>
<gene>
    <name evidence="22" type="ORF">PCL_12832</name>
    <name evidence="19" type="ORF">Purlil1_8171</name>
    <name evidence="20" type="ORF">VFPBJ_01009</name>
    <name evidence="21" type="ORF">VFPFJ_01040</name>
</gene>
<dbReference type="OrthoDB" id="3767534at2759"/>
<evidence type="ECO:0000313" key="24">
    <source>
        <dbReference type="Proteomes" id="UP000245956"/>
    </source>
</evidence>
<feature type="compositionally biased region" description="Low complexity" evidence="16">
    <location>
        <begin position="105"/>
        <end position="127"/>
    </location>
</feature>
<evidence type="ECO:0000256" key="6">
    <source>
        <dbReference type="ARBA" id="ARBA00022617"/>
    </source>
</evidence>
<dbReference type="GeneID" id="28883174"/>
<dbReference type="PANTHER" id="PTHR37928:SF2">
    <property type="entry name" value="GPI ANCHORED CFEM DOMAIN PROTEIN (AFU_ORTHOLOGUE AFUA_6G10580)"/>
    <property type="match status" value="1"/>
</dbReference>
<organism evidence="20 23">
    <name type="scientific">Purpureocillium lilacinum</name>
    <name type="common">Paecilomyces lilacinus</name>
    <dbReference type="NCBI Taxonomy" id="33203"/>
    <lineage>
        <taxon>Eukaryota</taxon>
        <taxon>Fungi</taxon>
        <taxon>Dikarya</taxon>
        <taxon>Ascomycota</taxon>
        <taxon>Pezizomycotina</taxon>
        <taxon>Sordariomycetes</taxon>
        <taxon>Hypocreomycetidae</taxon>
        <taxon>Hypocreales</taxon>
        <taxon>Ophiocordycipitaceae</taxon>
        <taxon>Purpureocillium</taxon>
    </lineage>
</organism>
<keyword evidence="9 17" id="KW-0732">Signal</keyword>
<dbReference type="EMBL" id="LSBH01000001">
    <property type="protein sequence ID" value="OAQ86969.1"/>
    <property type="molecule type" value="Genomic_DNA"/>
</dbReference>
<feature type="binding site" description="axial binding residue" evidence="15">
    <location>
        <position position="45"/>
    </location>
    <ligand>
        <name>heme</name>
        <dbReference type="ChEBI" id="CHEBI:30413"/>
    </ligand>
    <ligandPart>
        <name>Fe</name>
        <dbReference type="ChEBI" id="CHEBI:18248"/>
    </ligandPart>
</feature>
<dbReference type="GO" id="GO:0098552">
    <property type="term" value="C:side of membrane"/>
    <property type="evidence" value="ECO:0007669"/>
    <property type="project" value="UniProtKB-KW"/>
</dbReference>
<evidence type="ECO:0000256" key="17">
    <source>
        <dbReference type="SAM" id="SignalP"/>
    </source>
</evidence>
<evidence type="ECO:0000256" key="1">
    <source>
        <dbReference type="ARBA" id="ARBA00004609"/>
    </source>
</evidence>
<accession>A0A179HBX9</accession>
<dbReference type="AlphaFoldDB" id="A0A179HBX9"/>
<evidence type="ECO:0000256" key="12">
    <source>
        <dbReference type="ARBA" id="ARBA00023157"/>
    </source>
</evidence>
<dbReference type="EMBL" id="LCWV01000009">
    <property type="protein sequence ID" value="PWI70433.1"/>
    <property type="molecule type" value="Genomic_DNA"/>
</dbReference>
<evidence type="ECO:0000256" key="10">
    <source>
        <dbReference type="ARBA" id="ARBA00023004"/>
    </source>
</evidence>
<dbReference type="RefSeq" id="XP_018183650.1">
    <property type="nucleotide sequence ID" value="XM_018318125.1"/>
</dbReference>
<keyword evidence="12 15" id="KW-1015">Disulfide bond</keyword>
<evidence type="ECO:0000256" key="11">
    <source>
        <dbReference type="ARBA" id="ARBA00023136"/>
    </source>
</evidence>
<reference evidence="22" key="1">
    <citation type="submission" date="2015-05" db="EMBL/GenBank/DDBJ databases">
        <authorList>
            <person name="Wang D.B."/>
            <person name="Wang M."/>
        </authorList>
    </citation>
    <scope>NUCLEOTIDE SEQUENCE</scope>
    <source>
        <strain evidence="22">36-1</strain>
    </source>
</reference>
<evidence type="ECO:0000313" key="25">
    <source>
        <dbReference type="Proteomes" id="UP001287286"/>
    </source>
</evidence>
<dbReference type="InterPro" id="IPR008427">
    <property type="entry name" value="Extracellular_membr_CFEM_dom"/>
</dbReference>
<sequence>MKTFSVVALALATMASAQSLADIPSCAQTCIKDAVKQATSCDVADVACVCAEMDKVQSAAVGCILAGCGQDKAINEVLPAAKKLCANAPTNTSGASKPTKKPSGTATASATATVPTQGPSTTSSTTPPTVTAGAAAFAPVGGLAALVAVLAL</sequence>
<reference evidence="20 23" key="3">
    <citation type="submission" date="2016-01" db="EMBL/GenBank/DDBJ databases">
        <title>Biosynthesis of antibiotic leucinostatins and their inhibition on Phytophthora in bio-control Purpureocillium lilacinum.</title>
        <authorList>
            <person name="Wang G."/>
            <person name="Liu Z."/>
            <person name="Lin R."/>
            <person name="Li E."/>
            <person name="Mao Z."/>
            <person name="Ling J."/>
            <person name="Yin W."/>
            <person name="Xie B."/>
        </authorList>
    </citation>
    <scope>NUCLEOTIDE SEQUENCE [LARGE SCALE GENOMIC DNA]</scope>
    <source>
        <strain evidence="20">PLBJ-1</strain>
        <strain evidence="21">PLFJ-1</strain>
    </source>
</reference>
<keyword evidence="5" id="KW-0964">Secreted</keyword>
<dbReference type="KEGG" id="plj:28883174"/>
<keyword evidence="4" id="KW-1003">Cell membrane</keyword>
<dbReference type="Proteomes" id="UP000078240">
    <property type="component" value="Unassembled WGS sequence"/>
</dbReference>
<evidence type="ECO:0000256" key="13">
    <source>
        <dbReference type="ARBA" id="ARBA00023180"/>
    </source>
</evidence>
<keyword evidence="8 15" id="KW-0479">Metal-binding</keyword>
<keyword evidence="13" id="KW-0325">Glycoprotein</keyword>
<evidence type="ECO:0000256" key="14">
    <source>
        <dbReference type="ARBA" id="ARBA00023288"/>
    </source>
</evidence>
<dbReference type="STRING" id="33203.A0A179HBX9"/>
<reference evidence="22 24" key="2">
    <citation type="journal article" date="2016" name="Front. Microbiol.">
        <title>Genome and transcriptome sequences reveal the specific parasitism of the nematophagous Purpureocillium lilacinum 36-1.</title>
        <authorList>
            <person name="Xie J."/>
            <person name="Li S."/>
            <person name="Mo C."/>
            <person name="Xiao X."/>
            <person name="Peng D."/>
            <person name="Wang G."/>
            <person name="Xiao Y."/>
        </authorList>
    </citation>
    <scope>NUCLEOTIDE SEQUENCE [LARGE SCALE GENOMIC DNA]</scope>
    <source>
        <strain evidence="22 24">36-1</strain>
    </source>
</reference>
<keyword evidence="6 15" id="KW-0349">Heme</keyword>
<evidence type="ECO:0000256" key="8">
    <source>
        <dbReference type="ARBA" id="ARBA00022723"/>
    </source>
</evidence>
<evidence type="ECO:0000256" key="3">
    <source>
        <dbReference type="ARBA" id="ARBA00010031"/>
    </source>
</evidence>
<comment type="subcellular location">
    <subcellularLocation>
        <location evidence="1">Cell membrane</location>
        <topology evidence="1">Lipid-anchor</topology>
        <topology evidence="1">GPI-anchor</topology>
    </subcellularLocation>
    <subcellularLocation>
        <location evidence="2">Secreted</location>
    </subcellularLocation>
</comment>
<evidence type="ECO:0000256" key="9">
    <source>
        <dbReference type="ARBA" id="ARBA00022729"/>
    </source>
</evidence>
<keyword evidence="14" id="KW-0449">Lipoprotein</keyword>